<dbReference type="Pfam" id="PF07505">
    <property type="entry name" value="DUF5131"/>
    <property type="match status" value="1"/>
</dbReference>
<accession>A0ABP8GSI7</accession>
<proteinExistence type="predicted"/>
<reference evidence="2" key="1">
    <citation type="journal article" date="2019" name="Int. J. Syst. Evol. Microbiol.">
        <title>The Global Catalogue of Microorganisms (GCM) 10K type strain sequencing project: providing services to taxonomists for standard genome sequencing and annotation.</title>
        <authorList>
            <consortium name="The Broad Institute Genomics Platform"/>
            <consortium name="The Broad Institute Genome Sequencing Center for Infectious Disease"/>
            <person name="Wu L."/>
            <person name="Ma J."/>
        </authorList>
    </citation>
    <scope>NUCLEOTIDE SEQUENCE [LARGE SCALE GENOMIC DNA]</scope>
    <source>
        <strain evidence="2">JCM 17705</strain>
    </source>
</reference>
<name>A0ABP8GSI7_9SPHI</name>
<dbReference type="EMBL" id="BAABFT010000009">
    <property type="protein sequence ID" value="GAA4329065.1"/>
    <property type="molecule type" value="Genomic_DNA"/>
</dbReference>
<keyword evidence="2" id="KW-1185">Reference proteome</keyword>
<sequence length="101" mass="11935">MGVDKYKDGFKITLRPTTLNIPFTWKKEKVVFVNSMSDFFHDEILTDFIKSVFLVMNTTPQHTYQVLTKRSDRLIAIADQLKWTDNIWMGIYVEILTMLKN</sequence>
<dbReference type="Proteomes" id="UP001500582">
    <property type="component" value="Unassembled WGS sequence"/>
</dbReference>
<gene>
    <name evidence="1" type="ORF">GCM10023149_33480</name>
</gene>
<organism evidence="1 2">
    <name type="scientific">Mucilaginibacter gynuensis</name>
    <dbReference type="NCBI Taxonomy" id="1302236"/>
    <lineage>
        <taxon>Bacteria</taxon>
        <taxon>Pseudomonadati</taxon>
        <taxon>Bacteroidota</taxon>
        <taxon>Sphingobacteriia</taxon>
        <taxon>Sphingobacteriales</taxon>
        <taxon>Sphingobacteriaceae</taxon>
        <taxon>Mucilaginibacter</taxon>
    </lineage>
</organism>
<dbReference type="InterPro" id="IPR011101">
    <property type="entry name" value="DUF5131"/>
</dbReference>
<evidence type="ECO:0000313" key="1">
    <source>
        <dbReference type="EMBL" id="GAA4329065.1"/>
    </source>
</evidence>
<protein>
    <submittedName>
        <fullName evidence="1">Uncharacterized protein</fullName>
    </submittedName>
</protein>
<comment type="caution">
    <text evidence="1">The sequence shown here is derived from an EMBL/GenBank/DDBJ whole genome shotgun (WGS) entry which is preliminary data.</text>
</comment>
<evidence type="ECO:0000313" key="2">
    <source>
        <dbReference type="Proteomes" id="UP001500582"/>
    </source>
</evidence>